<protein>
    <submittedName>
        <fullName evidence="1">Uncharacterized protein</fullName>
    </submittedName>
</protein>
<dbReference type="AlphaFoldDB" id="A0A5M6DRN8"/>
<evidence type="ECO:0000313" key="2">
    <source>
        <dbReference type="Proteomes" id="UP000323426"/>
    </source>
</evidence>
<evidence type="ECO:0000313" key="1">
    <source>
        <dbReference type="EMBL" id="KAA5548850.1"/>
    </source>
</evidence>
<dbReference type="EMBL" id="VWSF01000002">
    <property type="protein sequence ID" value="KAA5548850.1"/>
    <property type="molecule type" value="Genomic_DNA"/>
</dbReference>
<sequence length="266" mass="29684">MIQWVRSVLGFEEVSGKRTVLGNPVPLDLKDAQHVHNSDKRLKLLQTLCNQYKGTPHELKINQVYEKTKNIHTYLVDQKKATALEIFHLQNTDHFINTFALIRATHGKNKVPKTATIAADEDNTGNVVIGRAGQSSSYTRAYKAPRTNINATHIPAAGLAIPAIAIDTFSRINYVRFDASGDQSSYEIGFTSSYQDKEYFLATIATRIGLYKPDITYVGNTQVLLPDTSGSSQAGYVPVINWRGSMYAVSLSDYRLFPVRINRNNT</sequence>
<accession>A0A5M6DRN8</accession>
<comment type="caution">
    <text evidence="1">The sequence shown here is derived from an EMBL/GenBank/DDBJ whole genome shotgun (WGS) entry which is preliminary data.</text>
</comment>
<dbReference type="RefSeq" id="WP_150087177.1">
    <property type="nucleotide sequence ID" value="NZ_VWSF01000002.1"/>
</dbReference>
<name>A0A5M6DRN8_9BACT</name>
<gene>
    <name evidence="1" type="ORF">F0145_04885</name>
</gene>
<proteinExistence type="predicted"/>
<organism evidence="1 2">
    <name type="scientific">Adhaeribacter rhizoryzae</name>
    <dbReference type="NCBI Taxonomy" id="2607907"/>
    <lineage>
        <taxon>Bacteria</taxon>
        <taxon>Pseudomonadati</taxon>
        <taxon>Bacteroidota</taxon>
        <taxon>Cytophagia</taxon>
        <taxon>Cytophagales</taxon>
        <taxon>Hymenobacteraceae</taxon>
        <taxon>Adhaeribacter</taxon>
    </lineage>
</organism>
<dbReference type="Proteomes" id="UP000323426">
    <property type="component" value="Unassembled WGS sequence"/>
</dbReference>
<keyword evidence="2" id="KW-1185">Reference proteome</keyword>
<reference evidence="1 2" key="1">
    <citation type="submission" date="2019-09" db="EMBL/GenBank/DDBJ databases">
        <title>Genome sequence and assembly of Adhaeribacter sp.</title>
        <authorList>
            <person name="Chhetri G."/>
        </authorList>
    </citation>
    <scope>NUCLEOTIDE SEQUENCE [LARGE SCALE GENOMIC DNA]</scope>
    <source>
        <strain evidence="1 2">DK36</strain>
    </source>
</reference>